<reference evidence="2 3" key="1">
    <citation type="submission" date="2018-04" db="EMBL/GenBank/DDBJ databases">
        <title>Genomic Encyclopedia of Archaeal and Bacterial Type Strains, Phase II (KMG-II): from individual species to whole genera.</title>
        <authorList>
            <person name="Goeker M."/>
        </authorList>
    </citation>
    <scope>NUCLEOTIDE SEQUENCE [LARGE SCALE GENOMIC DNA]</scope>
    <source>
        <strain evidence="2 3">DSM 23382</strain>
    </source>
</reference>
<evidence type="ECO:0008006" key="4">
    <source>
        <dbReference type="Google" id="ProtNLM"/>
    </source>
</evidence>
<evidence type="ECO:0000313" key="3">
    <source>
        <dbReference type="Proteomes" id="UP000244081"/>
    </source>
</evidence>
<evidence type="ECO:0000313" key="2">
    <source>
        <dbReference type="EMBL" id="PTW63184.1"/>
    </source>
</evidence>
<organism evidence="2 3">
    <name type="scientific">Breoghania corrubedonensis</name>
    <dbReference type="NCBI Taxonomy" id="665038"/>
    <lineage>
        <taxon>Bacteria</taxon>
        <taxon>Pseudomonadati</taxon>
        <taxon>Pseudomonadota</taxon>
        <taxon>Alphaproteobacteria</taxon>
        <taxon>Hyphomicrobiales</taxon>
        <taxon>Stappiaceae</taxon>
        <taxon>Breoghania</taxon>
    </lineage>
</organism>
<feature type="region of interest" description="Disordered" evidence="1">
    <location>
        <begin position="210"/>
        <end position="257"/>
    </location>
</feature>
<feature type="compositionally biased region" description="Polar residues" evidence="1">
    <location>
        <begin position="229"/>
        <end position="250"/>
    </location>
</feature>
<keyword evidence="3" id="KW-1185">Reference proteome</keyword>
<name>A0A2T5VHG7_9HYPH</name>
<evidence type="ECO:0000256" key="1">
    <source>
        <dbReference type="SAM" id="MobiDB-lite"/>
    </source>
</evidence>
<proteinExistence type="predicted"/>
<dbReference type="RefSeq" id="WP_245926673.1">
    <property type="nucleotide sequence ID" value="NZ_QAYG01000001.1"/>
</dbReference>
<comment type="caution">
    <text evidence="2">The sequence shown here is derived from an EMBL/GenBank/DDBJ whole genome shotgun (WGS) entry which is preliminary data.</text>
</comment>
<gene>
    <name evidence="2" type="ORF">C8N35_1011235</name>
</gene>
<dbReference type="Proteomes" id="UP000244081">
    <property type="component" value="Unassembled WGS sequence"/>
</dbReference>
<dbReference type="AlphaFoldDB" id="A0A2T5VHG7"/>
<dbReference type="SUPFAM" id="SSF69279">
    <property type="entry name" value="Phage tail proteins"/>
    <property type="match status" value="1"/>
</dbReference>
<accession>A0A2T5VHG7</accession>
<protein>
    <recommendedName>
        <fullName evidence="4">Late control gene D protein (GPD)</fullName>
    </recommendedName>
</protein>
<sequence length="257" mass="27298">MARTHPFIEVHVDGQPVSAGFYQRLVEATVRDATGQDADSVELTFDDAGNAIRIPREGAELSVRFGFRGTGVWVVGLFIVEKSTIEGGPGGEFITLSGRGADMRKDLKEPLSEHFDDETLGGIIRTLAGRHGLKAEVSPDLASLKVPHAVRVDQSALDFGTRIADRFGALFSVKGGKMLLVKRGSGSASGQPLTALTIAKSDCVSWRFDVEPRPRSTPAPARPTAPTRNTSGSPASTRNSPARTASSSPICNGRRCG</sequence>
<dbReference type="EMBL" id="QAYG01000001">
    <property type="protein sequence ID" value="PTW63184.1"/>
    <property type="molecule type" value="Genomic_DNA"/>
</dbReference>